<evidence type="ECO:0000256" key="9">
    <source>
        <dbReference type="RuleBase" id="RU003357"/>
    </source>
</evidence>
<keyword evidence="3 8" id="KW-1134">Transmembrane beta strand</keyword>
<feature type="signal peptide" evidence="10">
    <location>
        <begin position="1"/>
        <end position="19"/>
    </location>
</feature>
<dbReference type="PANTHER" id="PTHR30069:SF57">
    <property type="entry name" value="TONB-DEPENDENT RECEPTOR"/>
    <property type="match status" value="1"/>
</dbReference>
<evidence type="ECO:0000256" key="7">
    <source>
        <dbReference type="ARBA" id="ARBA00023237"/>
    </source>
</evidence>
<dbReference type="GO" id="GO:0044718">
    <property type="term" value="P:siderophore transmembrane transport"/>
    <property type="evidence" value="ECO:0007669"/>
    <property type="project" value="TreeGrafter"/>
</dbReference>
<sequence length="755" mass="84481">MKNTYLLFLFFLITAGASAQTGRIKGTVAADREPTAFASIGLAGTAIGTASEADGSFELKEVPAGSYKLQVRAVGFAPYETTVTIASGETVKVAVQLRPQAARLREVVVSGTMRETFSLESPVPVEVYTSKYFQKNPTPALFEALAQVNGVQPQINCNVCGTGDIHINGMEGAYTMVLIDGMPMVSALATVYGLSGIPNSMIERVEVVKGPASTLYGSEAMAGLINVITKSPAKAPLASADIFYTSHGELNTDLAVSHRWKKVSSLLSTNYYRFQKQRDVNHDNFTDVPLQHRISVFNKWAFQRQENRLATVAARYYYEDRFGGELQWSPAFRGGDSIYGESVYTRRYELLGAYQLPVPEHLVLSYSFNNHNQNAAYGETLYKGRQSVLFGQLVWDKELNPRHHLVAGATYRHTYYDDNTPATEQQEQGRLQNRPAITRLPGIFVQDELKLSAATTMLAGLRYDYNSEHGSILTPRLNLKWAPNDDHIFRVSLGKGYRVVNLFTEDHAALTGAREVVIKNELKPEESYNATLNYQHYLNLPQGYLNLEGSAFYTYFTNKIVADFLSNNYQIIYDNLSGHAVSRGVALNAEMAFTAPLRVHAGVTLQEVYQVQQPEGQAHQRVPQLHAPAFSGTFTASYTLQQLGLVLDYTGTFSSPMHLPVQENDYRPDKSPWFTLQHLQLTKSIGSRMELYGGVKNLFNFMPQHPLMRPFDPFDKQVEINNPNNYSFDTEYNYAPLQGRRTFFGLRYTLAEVKK</sequence>
<dbReference type="InterPro" id="IPR013784">
    <property type="entry name" value="Carb-bd-like_fold"/>
</dbReference>
<dbReference type="InterPro" id="IPR000531">
    <property type="entry name" value="Beta-barrel_TonB"/>
</dbReference>
<dbReference type="Pfam" id="PF07715">
    <property type="entry name" value="Plug"/>
    <property type="match status" value="1"/>
</dbReference>
<keyword evidence="13" id="KW-0675">Receptor</keyword>
<evidence type="ECO:0000256" key="10">
    <source>
        <dbReference type="SAM" id="SignalP"/>
    </source>
</evidence>
<name>A0A5C8KEB5_9BACT</name>
<accession>A0A5C8KEB5</accession>
<dbReference type="OrthoDB" id="1109239at2"/>
<proteinExistence type="inferred from homology"/>
<dbReference type="GO" id="GO:0015344">
    <property type="term" value="F:siderophore uptake transmembrane transporter activity"/>
    <property type="evidence" value="ECO:0007669"/>
    <property type="project" value="TreeGrafter"/>
</dbReference>
<dbReference type="InterPro" id="IPR037066">
    <property type="entry name" value="Plug_dom_sf"/>
</dbReference>
<dbReference type="Pfam" id="PF13715">
    <property type="entry name" value="CarbopepD_reg_2"/>
    <property type="match status" value="1"/>
</dbReference>
<dbReference type="PROSITE" id="PS52016">
    <property type="entry name" value="TONB_DEPENDENT_REC_3"/>
    <property type="match status" value="1"/>
</dbReference>
<comment type="caution">
    <text evidence="13">The sequence shown here is derived from an EMBL/GenBank/DDBJ whole genome shotgun (WGS) entry which is preliminary data.</text>
</comment>
<dbReference type="Pfam" id="PF00593">
    <property type="entry name" value="TonB_dep_Rec_b-barrel"/>
    <property type="match status" value="1"/>
</dbReference>
<dbReference type="Gene3D" id="2.60.40.1120">
    <property type="entry name" value="Carboxypeptidase-like, regulatory domain"/>
    <property type="match status" value="1"/>
</dbReference>
<dbReference type="Proteomes" id="UP000321926">
    <property type="component" value="Unassembled WGS sequence"/>
</dbReference>
<evidence type="ECO:0000259" key="12">
    <source>
        <dbReference type="Pfam" id="PF07715"/>
    </source>
</evidence>
<dbReference type="RefSeq" id="WP_147920663.1">
    <property type="nucleotide sequence ID" value="NZ_VRTY01000012.1"/>
</dbReference>
<evidence type="ECO:0000256" key="5">
    <source>
        <dbReference type="ARBA" id="ARBA00023077"/>
    </source>
</evidence>
<dbReference type="Gene3D" id="2.170.130.10">
    <property type="entry name" value="TonB-dependent receptor, plug domain"/>
    <property type="match status" value="1"/>
</dbReference>
<dbReference type="InterPro" id="IPR039426">
    <property type="entry name" value="TonB-dep_rcpt-like"/>
</dbReference>
<keyword evidence="7 8" id="KW-0998">Cell outer membrane</keyword>
<comment type="similarity">
    <text evidence="8 9">Belongs to the TonB-dependent receptor family.</text>
</comment>
<dbReference type="PANTHER" id="PTHR30069">
    <property type="entry name" value="TONB-DEPENDENT OUTER MEMBRANE RECEPTOR"/>
    <property type="match status" value="1"/>
</dbReference>
<feature type="chain" id="PRO_5022932734" evidence="10">
    <location>
        <begin position="20"/>
        <end position="755"/>
    </location>
</feature>
<dbReference type="AlphaFoldDB" id="A0A5C8KEB5"/>
<keyword evidence="10" id="KW-0732">Signal</keyword>
<keyword evidence="4 8" id="KW-0812">Transmembrane</keyword>
<evidence type="ECO:0000256" key="4">
    <source>
        <dbReference type="ARBA" id="ARBA00022692"/>
    </source>
</evidence>
<feature type="domain" description="TonB-dependent receptor-like beta-barrel" evidence="11">
    <location>
        <begin position="270"/>
        <end position="698"/>
    </location>
</feature>
<organism evidence="13 14">
    <name type="scientific">Pontibacter qinzhouensis</name>
    <dbReference type="NCBI Taxonomy" id="2603253"/>
    <lineage>
        <taxon>Bacteria</taxon>
        <taxon>Pseudomonadati</taxon>
        <taxon>Bacteroidota</taxon>
        <taxon>Cytophagia</taxon>
        <taxon>Cytophagales</taxon>
        <taxon>Hymenobacteraceae</taxon>
        <taxon>Pontibacter</taxon>
    </lineage>
</organism>
<dbReference type="SUPFAM" id="SSF49452">
    <property type="entry name" value="Starch-binding domain-like"/>
    <property type="match status" value="1"/>
</dbReference>
<dbReference type="InterPro" id="IPR036942">
    <property type="entry name" value="Beta-barrel_TonB_sf"/>
</dbReference>
<dbReference type="GO" id="GO:0009279">
    <property type="term" value="C:cell outer membrane"/>
    <property type="evidence" value="ECO:0007669"/>
    <property type="project" value="UniProtKB-SubCell"/>
</dbReference>
<gene>
    <name evidence="13" type="ORF">FVR03_04975</name>
</gene>
<evidence type="ECO:0000259" key="11">
    <source>
        <dbReference type="Pfam" id="PF00593"/>
    </source>
</evidence>
<feature type="domain" description="TonB-dependent receptor plug" evidence="12">
    <location>
        <begin position="120"/>
        <end position="223"/>
    </location>
</feature>
<dbReference type="Gene3D" id="2.40.170.20">
    <property type="entry name" value="TonB-dependent receptor, beta-barrel domain"/>
    <property type="match status" value="1"/>
</dbReference>
<keyword evidence="2 8" id="KW-0813">Transport</keyword>
<protein>
    <submittedName>
        <fullName evidence="13">TonB-dependent receptor</fullName>
    </submittedName>
</protein>
<keyword evidence="6 8" id="KW-0472">Membrane</keyword>
<dbReference type="EMBL" id="VRTY01000012">
    <property type="protein sequence ID" value="TXK50537.1"/>
    <property type="molecule type" value="Genomic_DNA"/>
</dbReference>
<dbReference type="GO" id="GO:0030246">
    <property type="term" value="F:carbohydrate binding"/>
    <property type="evidence" value="ECO:0007669"/>
    <property type="project" value="InterPro"/>
</dbReference>
<evidence type="ECO:0000256" key="2">
    <source>
        <dbReference type="ARBA" id="ARBA00022448"/>
    </source>
</evidence>
<evidence type="ECO:0000256" key="1">
    <source>
        <dbReference type="ARBA" id="ARBA00004571"/>
    </source>
</evidence>
<reference evidence="13 14" key="1">
    <citation type="submission" date="2019-08" db="EMBL/GenBank/DDBJ databases">
        <authorList>
            <person name="Shi S."/>
        </authorList>
    </citation>
    <scope>NUCLEOTIDE SEQUENCE [LARGE SCALE GENOMIC DNA]</scope>
    <source>
        <strain evidence="13 14">GY10130</strain>
    </source>
</reference>
<comment type="subcellular location">
    <subcellularLocation>
        <location evidence="1 8">Cell outer membrane</location>
        <topology evidence="1 8">Multi-pass membrane protein</topology>
    </subcellularLocation>
</comment>
<evidence type="ECO:0000256" key="6">
    <source>
        <dbReference type="ARBA" id="ARBA00023136"/>
    </source>
</evidence>
<evidence type="ECO:0000256" key="3">
    <source>
        <dbReference type="ARBA" id="ARBA00022452"/>
    </source>
</evidence>
<dbReference type="InterPro" id="IPR012910">
    <property type="entry name" value="Plug_dom"/>
</dbReference>
<dbReference type="SUPFAM" id="SSF56935">
    <property type="entry name" value="Porins"/>
    <property type="match status" value="1"/>
</dbReference>
<evidence type="ECO:0000256" key="8">
    <source>
        <dbReference type="PROSITE-ProRule" id="PRU01360"/>
    </source>
</evidence>
<evidence type="ECO:0000313" key="13">
    <source>
        <dbReference type="EMBL" id="TXK50537.1"/>
    </source>
</evidence>
<evidence type="ECO:0000313" key="14">
    <source>
        <dbReference type="Proteomes" id="UP000321926"/>
    </source>
</evidence>
<keyword evidence="14" id="KW-1185">Reference proteome</keyword>
<keyword evidence="5 9" id="KW-0798">TonB box</keyword>